<protein>
    <submittedName>
        <fullName evidence="3">Transglutaminase-like superfamily protein</fullName>
    </submittedName>
</protein>
<accession>A0A1I0FV75</accession>
<keyword evidence="4" id="KW-1185">Reference proteome</keyword>
<feature type="transmembrane region" description="Helical" evidence="1">
    <location>
        <begin position="105"/>
        <end position="126"/>
    </location>
</feature>
<feature type="domain" description="Transglutaminase-like" evidence="2">
    <location>
        <begin position="453"/>
        <end position="524"/>
    </location>
</feature>
<gene>
    <name evidence="3" type="ORF">SAMN04489758_12247</name>
</gene>
<feature type="transmembrane region" description="Helical" evidence="1">
    <location>
        <begin position="133"/>
        <end position="150"/>
    </location>
</feature>
<dbReference type="Proteomes" id="UP000198558">
    <property type="component" value="Unassembled WGS sequence"/>
</dbReference>
<feature type="transmembrane region" description="Helical" evidence="1">
    <location>
        <begin position="156"/>
        <end position="172"/>
    </location>
</feature>
<reference evidence="4" key="1">
    <citation type="submission" date="2016-10" db="EMBL/GenBank/DDBJ databases">
        <authorList>
            <person name="Varghese N."/>
            <person name="Submissions S."/>
        </authorList>
    </citation>
    <scope>NUCLEOTIDE SEQUENCE [LARGE SCALE GENOMIC DNA]</scope>
    <source>
        <strain evidence="4">DSM 1551</strain>
    </source>
</reference>
<keyword evidence="1" id="KW-0812">Transmembrane</keyword>
<feature type="transmembrane region" description="Helical" evidence="1">
    <location>
        <begin position="574"/>
        <end position="595"/>
    </location>
</feature>
<dbReference type="AlphaFoldDB" id="A0A1I0FV75"/>
<feature type="transmembrane region" description="Helical" evidence="1">
    <location>
        <begin position="184"/>
        <end position="201"/>
    </location>
</feature>
<evidence type="ECO:0000259" key="2">
    <source>
        <dbReference type="SMART" id="SM00460"/>
    </source>
</evidence>
<keyword evidence="1" id="KW-1133">Transmembrane helix</keyword>
<evidence type="ECO:0000256" key="1">
    <source>
        <dbReference type="SAM" id="Phobius"/>
    </source>
</evidence>
<dbReference type="InterPro" id="IPR038765">
    <property type="entry name" value="Papain-like_cys_pep_sf"/>
</dbReference>
<name>A0A1I0FV75_9FIRM</name>
<dbReference type="InterPro" id="IPR002931">
    <property type="entry name" value="Transglutaminase-like"/>
</dbReference>
<keyword evidence="1" id="KW-0472">Membrane</keyword>
<feature type="transmembrane region" description="Helical" evidence="1">
    <location>
        <begin position="54"/>
        <end position="79"/>
    </location>
</feature>
<dbReference type="Pfam" id="PF01841">
    <property type="entry name" value="Transglut_core"/>
    <property type="match status" value="1"/>
</dbReference>
<sequence>MKLLIYLLGIIGSTGSLIYSFDFNSNPNLIFFFCVMIGLVIYLGYTNTKNKRQFIIGGLVIDGILLMLPNTLACFSYLVSTVVHKYNDVSVYNFGYESMLDFFDKSFVCTCTFLLLFIPMYILACVAIEKNKYGLGIIALLPGVFIELLFTITPPWYFIGSFVLYFLVLLIVSMQKGKNVKIPIIGICLVSMFFTYLVFGIETYRLSSISLFNRSKLPLATAGNVKENYNVNKQGDRYYRNSVDFIIDGANELTNFKMRGIGYDKYDNGNWSVIEDDQKYIYWVYRNLNILADITKAKKQTITVEQLSGYSYRNYTPYYFTNTDLTYYGNYFMGENPQNFEMIIPNDDFNSLFASVKADEKKEILLEIGKRNGTEDSFKELQTRFYDNDGILTSVSDEDSKIIDQFLLQNNIVYNGDVYDLINQCKNALAKQTSYTLRPGDLPDDENYLNYFLNVNKKGYCVHYASSLALMLRRNGIASRFVLGYQANDSKNKKGQLIIRDRNEHAWIEIFDEYLGWIPIEAIGNGVRNEDSTVPVNPINSDNNNQTTPIIPEVSERNVIENENENSSKIEIPFYGYIIGTIIIGGIIFILQAVIRKKRMFINAKTNNQLVCYYYHYLNKLNGDTSKIKSLADKARFSTHDITDEELKRVTDYYDEQIKIIYHKAGIFKKIYFKFILAYI</sequence>
<dbReference type="PANTHER" id="PTHR42736">
    <property type="entry name" value="PROTEIN-GLUTAMINE GAMMA-GLUTAMYLTRANSFERASE"/>
    <property type="match status" value="1"/>
</dbReference>
<dbReference type="GeneID" id="78288777"/>
<feature type="transmembrane region" description="Helical" evidence="1">
    <location>
        <begin position="30"/>
        <end position="47"/>
    </location>
</feature>
<dbReference type="InterPro" id="IPR052901">
    <property type="entry name" value="Bact_TGase-like"/>
</dbReference>
<dbReference type="RefSeq" id="WP_092354594.1">
    <property type="nucleotide sequence ID" value="NZ_FOIN01000022.1"/>
</dbReference>
<dbReference type="SUPFAM" id="SSF54001">
    <property type="entry name" value="Cysteine proteinases"/>
    <property type="match status" value="1"/>
</dbReference>
<evidence type="ECO:0000313" key="3">
    <source>
        <dbReference type="EMBL" id="SET62167.1"/>
    </source>
</evidence>
<dbReference type="Gene3D" id="3.10.620.30">
    <property type="match status" value="1"/>
</dbReference>
<dbReference type="OrthoDB" id="9804872at2"/>
<evidence type="ECO:0000313" key="4">
    <source>
        <dbReference type="Proteomes" id="UP000198558"/>
    </source>
</evidence>
<dbReference type="SMART" id="SM00460">
    <property type="entry name" value="TGc"/>
    <property type="match status" value="1"/>
</dbReference>
<proteinExistence type="predicted"/>
<dbReference type="EMBL" id="FOIN01000022">
    <property type="protein sequence ID" value="SET62167.1"/>
    <property type="molecule type" value="Genomic_DNA"/>
</dbReference>
<organism evidence="3 4">
    <name type="scientific">Thomasclavelia cocleata</name>
    <dbReference type="NCBI Taxonomy" id="69824"/>
    <lineage>
        <taxon>Bacteria</taxon>
        <taxon>Bacillati</taxon>
        <taxon>Bacillota</taxon>
        <taxon>Erysipelotrichia</taxon>
        <taxon>Erysipelotrichales</taxon>
        <taxon>Coprobacillaceae</taxon>
        <taxon>Thomasclavelia</taxon>
    </lineage>
</organism>
<dbReference type="PANTHER" id="PTHR42736:SF1">
    <property type="entry name" value="PROTEIN-GLUTAMINE GAMMA-GLUTAMYLTRANSFERASE"/>
    <property type="match status" value="1"/>
</dbReference>